<keyword evidence="1" id="KW-0812">Transmembrane</keyword>
<dbReference type="EMBL" id="LGVG01000067">
    <property type="protein sequence ID" value="KNE23290.1"/>
    <property type="molecule type" value="Genomic_DNA"/>
</dbReference>
<dbReference type="AlphaFoldDB" id="A0AAW3HWK4"/>
<protein>
    <recommendedName>
        <fullName evidence="4">Bacterial Pleckstrin homology domain-containing protein</fullName>
    </recommendedName>
</protein>
<name>A0AAW3HWK4_9BURK</name>
<reference evidence="2 3" key="1">
    <citation type="submission" date="2015-07" db="EMBL/GenBank/DDBJ databases">
        <title>Draft genome of Achromobacter spanius.</title>
        <authorList>
            <person name="Wang X."/>
        </authorList>
    </citation>
    <scope>NUCLEOTIDE SEQUENCE [LARGE SCALE GENOMIC DNA]</scope>
    <source>
        <strain evidence="2 3">CGMCC9173</strain>
    </source>
</reference>
<evidence type="ECO:0000313" key="3">
    <source>
        <dbReference type="Proteomes" id="UP000037511"/>
    </source>
</evidence>
<feature type="transmembrane region" description="Helical" evidence="1">
    <location>
        <begin position="5"/>
        <end position="23"/>
    </location>
</feature>
<sequence>MAIGFLFVFGTGISVFMWSFIPAPITAEIWLMLFLGPLLSAASGVAWYLFTRLYLGKFRGGFIRIHRGTGKLYFVTPRDEHLLTLDWTQLTALAGYIPVLGAGGYTSFYPLYLTAIDWESSPPREICIACGNLGWRDDGRSAKQLWDYLRVFMEDGPKFLSSPPPIPPRLSRKKTFFRFYQDWAEKFRRDLSTPKGKRWAPLWIPAKIIWLICIVFPDSLAEFIEYNVPYTSFPKEIDELCGFKDQRAPIMRLNGERIDS</sequence>
<comment type="caution">
    <text evidence="2">The sequence shown here is derived from an EMBL/GenBank/DDBJ whole genome shotgun (WGS) entry which is preliminary data.</text>
</comment>
<evidence type="ECO:0000313" key="2">
    <source>
        <dbReference type="EMBL" id="KNE23290.1"/>
    </source>
</evidence>
<accession>A0AAW3HWK4</accession>
<keyword evidence="1" id="KW-1133">Transmembrane helix</keyword>
<evidence type="ECO:0000256" key="1">
    <source>
        <dbReference type="SAM" id="Phobius"/>
    </source>
</evidence>
<organism evidence="2 3">
    <name type="scientific">Achromobacter spanius</name>
    <dbReference type="NCBI Taxonomy" id="217203"/>
    <lineage>
        <taxon>Bacteria</taxon>
        <taxon>Pseudomonadati</taxon>
        <taxon>Pseudomonadota</taxon>
        <taxon>Betaproteobacteria</taxon>
        <taxon>Burkholderiales</taxon>
        <taxon>Alcaligenaceae</taxon>
        <taxon>Achromobacter</taxon>
    </lineage>
</organism>
<feature type="transmembrane region" description="Helical" evidence="1">
    <location>
        <begin position="29"/>
        <end position="50"/>
    </location>
</feature>
<evidence type="ECO:0008006" key="4">
    <source>
        <dbReference type="Google" id="ProtNLM"/>
    </source>
</evidence>
<keyword evidence="1" id="KW-0472">Membrane</keyword>
<dbReference type="Proteomes" id="UP000037511">
    <property type="component" value="Unassembled WGS sequence"/>
</dbReference>
<proteinExistence type="predicted"/>
<gene>
    <name evidence="2" type="ORF">AFM18_27995</name>
</gene>